<dbReference type="InterPro" id="IPR036249">
    <property type="entry name" value="Thioredoxin-like_sf"/>
</dbReference>
<accession>A0A6A5C7K5</accession>
<dbReference type="Proteomes" id="UP000444721">
    <property type="component" value="Unassembled WGS sequence"/>
</dbReference>
<evidence type="ECO:0000256" key="2">
    <source>
        <dbReference type="SAM" id="SignalP"/>
    </source>
</evidence>
<dbReference type="RefSeq" id="XP_044567187.1">
    <property type="nucleotide sequence ID" value="XM_044701809.1"/>
</dbReference>
<keyword evidence="1" id="KW-0676">Redox-active center</keyword>
<gene>
    <name evidence="4" type="ORF">FDP41_011404</name>
</gene>
<dbReference type="OMA" id="PYCARCI"/>
<feature type="chain" id="PRO_5025403205" description="Glutaredoxin domain-containing protein" evidence="2">
    <location>
        <begin position="27"/>
        <end position="152"/>
    </location>
</feature>
<dbReference type="PANTHER" id="PTHR45694:SF18">
    <property type="entry name" value="GLUTAREDOXIN-1-RELATED"/>
    <property type="match status" value="1"/>
</dbReference>
<dbReference type="GO" id="GO:0034599">
    <property type="term" value="P:cellular response to oxidative stress"/>
    <property type="evidence" value="ECO:0007669"/>
    <property type="project" value="TreeGrafter"/>
</dbReference>
<proteinExistence type="predicted"/>
<keyword evidence="5" id="KW-1185">Reference proteome</keyword>
<dbReference type="AlphaFoldDB" id="A0A6A5C7K5"/>
<dbReference type="InterPro" id="IPR014025">
    <property type="entry name" value="Glutaredoxin_subgr"/>
</dbReference>
<dbReference type="GeneID" id="68118619"/>
<dbReference type="Pfam" id="PF00462">
    <property type="entry name" value="Glutaredoxin"/>
    <property type="match status" value="1"/>
</dbReference>
<dbReference type="GO" id="GO:0005634">
    <property type="term" value="C:nucleus"/>
    <property type="evidence" value="ECO:0007669"/>
    <property type="project" value="TreeGrafter"/>
</dbReference>
<sequence length="152" mass="17100">MFKTPSSWLLACVLFSLVAVSSVVLAASGGHDDLQADYSEFNVKEFVDREISGHSVTVFSKSYCPYCARCIRLLKRLNIPDVQVIQLDELADGSEIQDELLERTGRRTVPSVWIAKEFVGGSDDLHQAHREGRLQKLLQEKGIPFNDFKDEL</sequence>
<dbReference type="CDD" id="cd03419">
    <property type="entry name" value="GRX_GRXh_1_2_like"/>
    <property type="match status" value="1"/>
</dbReference>
<evidence type="ECO:0000259" key="3">
    <source>
        <dbReference type="Pfam" id="PF00462"/>
    </source>
</evidence>
<dbReference type="GO" id="GO:0015038">
    <property type="term" value="F:glutathione disulfide oxidoreductase activity"/>
    <property type="evidence" value="ECO:0007669"/>
    <property type="project" value="TreeGrafter"/>
</dbReference>
<dbReference type="SUPFAM" id="SSF52833">
    <property type="entry name" value="Thioredoxin-like"/>
    <property type="match status" value="1"/>
</dbReference>
<name>A0A6A5C7K5_NAEFO</name>
<evidence type="ECO:0000313" key="5">
    <source>
        <dbReference type="Proteomes" id="UP000444721"/>
    </source>
</evidence>
<dbReference type="Gene3D" id="3.40.30.10">
    <property type="entry name" value="Glutaredoxin"/>
    <property type="match status" value="1"/>
</dbReference>
<dbReference type="EMBL" id="VFQX01000009">
    <property type="protein sequence ID" value="KAF0982474.1"/>
    <property type="molecule type" value="Genomic_DNA"/>
</dbReference>
<evidence type="ECO:0000256" key="1">
    <source>
        <dbReference type="ARBA" id="ARBA00023284"/>
    </source>
</evidence>
<dbReference type="NCBIfam" id="TIGR02180">
    <property type="entry name" value="GRX_euk"/>
    <property type="match status" value="1"/>
</dbReference>
<dbReference type="GO" id="GO:0005737">
    <property type="term" value="C:cytoplasm"/>
    <property type="evidence" value="ECO:0007669"/>
    <property type="project" value="TreeGrafter"/>
</dbReference>
<dbReference type="VEuPathDB" id="AmoebaDB:FDP41_011404"/>
<dbReference type="FunFam" id="3.40.30.10:FF:000026">
    <property type="entry name" value="Glutaredoxin 2"/>
    <property type="match status" value="1"/>
</dbReference>
<dbReference type="PROSITE" id="PS51354">
    <property type="entry name" value="GLUTAREDOXIN_2"/>
    <property type="match status" value="1"/>
</dbReference>
<dbReference type="PANTHER" id="PTHR45694">
    <property type="entry name" value="GLUTAREDOXIN 2"/>
    <property type="match status" value="1"/>
</dbReference>
<dbReference type="PRINTS" id="PR00160">
    <property type="entry name" value="GLUTAREDOXIN"/>
</dbReference>
<feature type="signal peptide" evidence="2">
    <location>
        <begin position="1"/>
        <end position="26"/>
    </location>
</feature>
<keyword evidence="2" id="KW-0732">Signal</keyword>
<protein>
    <recommendedName>
        <fullName evidence="3">Glutaredoxin domain-containing protein</fullName>
    </recommendedName>
</protein>
<evidence type="ECO:0000313" key="4">
    <source>
        <dbReference type="EMBL" id="KAF0982474.1"/>
    </source>
</evidence>
<feature type="domain" description="Glutaredoxin" evidence="3">
    <location>
        <begin position="56"/>
        <end position="119"/>
    </location>
</feature>
<dbReference type="InterPro" id="IPR002109">
    <property type="entry name" value="Glutaredoxin"/>
</dbReference>
<comment type="caution">
    <text evidence="4">The sequence shown here is derived from an EMBL/GenBank/DDBJ whole genome shotgun (WGS) entry which is preliminary data.</text>
</comment>
<reference evidence="4 5" key="1">
    <citation type="journal article" date="2019" name="Sci. Rep.">
        <title>Nanopore sequencing improves the draft genome of the human pathogenic amoeba Naegleria fowleri.</title>
        <authorList>
            <person name="Liechti N."/>
            <person name="Schurch N."/>
            <person name="Bruggmann R."/>
            <person name="Wittwer M."/>
        </authorList>
    </citation>
    <scope>NUCLEOTIDE SEQUENCE [LARGE SCALE GENOMIC DNA]</scope>
    <source>
        <strain evidence="4 5">ATCC 30894</strain>
    </source>
</reference>
<organism evidence="4 5">
    <name type="scientific">Naegleria fowleri</name>
    <name type="common">Brain eating amoeba</name>
    <dbReference type="NCBI Taxonomy" id="5763"/>
    <lineage>
        <taxon>Eukaryota</taxon>
        <taxon>Discoba</taxon>
        <taxon>Heterolobosea</taxon>
        <taxon>Tetramitia</taxon>
        <taxon>Eutetramitia</taxon>
        <taxon>Vahlkampfiidae</taxon>
        <taxon>Naegleria</taxon>
    </lineage>
</organism>
<dbReference type="VEuPathDB" id="AmoebaDB:NfTy_019300"/>
<dbReference type="VEuPathDB" id="AmoebaDB:NF0034400"/>
<dbReference type="OrthoDB" id="418495at2759"/>
<dbReference type="InterPro" id="IPR011899">
    <property type="entry name" value="Glutaredoxin_euk/vir"/>
</dbReference>